<sequence>MLDKMATGVWIVAEIPNGKQMKKIADKISELPEVLNRARFEPYVYSVMNKLSKILKDSENSYLLGLSKYVSAKEITDVVISCLKK</sequence>
<evidence type="ECO:0000313" key="1">
    <source>
        <dbReference type="EMBL" id="QJA71467.1"/>
    </source>
</evidence>
<accession>A0A6M3JRR9</accession>
<dbReference type="EMBL" id="MT145102">
    <property type="protein sequence ID" value="QJI03598.1"/>
    <property type="molecule type" value="Genomic_DNA"/>
</dbReference>
<gene>
    <name evidence="1" type="ORF">MM415A03168_0013</name>
    <name evidence="2" type="ORF">MM415B03702_0004</name>
    <name evidence="3" type="ORF">TM448B04738_0008</name>
</gene>
<dbReference type="EMBL" id="MT141875">
    <property type="protein sequence ID" value="QJA71467.1"/>
    <property type="molecule type" value="Genomic_DNA"/>
</dbReference>
<dbReference type="AlphaFoldDB" id="A0A6M3JRR9"/>
<proteinExistence type="predicted"/>
<evidence type="ECO:0000313" key="3">
    <source>
        <dbReference type="EMBL" id="QJI03598.1"/>
    </source>
</evidence>
<reference evidence="1" key="1">
    <citation type="submission" date="2020-03" db="EMBL/GenBank/DDBJ databases">
        <title>The deep terrestrial virosphere.</title>
        <authorList>
            <person name="Holmfeldt K."/>
            <person name="Nilsson E."/>
            <person name="Simone D."/>
            <person name="Lopez-Fernandez M."/>
            <person name="Wu X."/>
            <person name="de Brujin I."/>
            <person name="Lundin D."/>
            <person name="Andersson A."/>
            <person name="Bertilsson S."/>
            <person name="Dopson M."/>
        </authorList>
    </citation>
    <scope>NUCLEOTIDE SEQUENCE</scope>
    <source>
        <strain evidence="1">MM415A03168</strain>
        <strain evidence="2">MM415B03702</strain>
        <strain evidence="3">TM448B04738</strain>
    </source>
</reference>
<organism evidence="1">
    <name type="scientific">viral metagenome</name>
    <dbReference type="NCBI Taxonomy" id="1070528"/>
    <lineage>
        <taxon>unclassified sequences</taxon>
        <taxon>metagenomes</taxon>
        <taxon>organismal metagenomes</taxon>
    </lineage>
</organism>
<evidence type="ECO:0000313" key="2">
    <source>
        <dbReference type="EMBL" id="QJA94898.1"/>
    </source>
</evidence>
<name>A0A6M3JRR9_9ZZZZ</name>
<protein>
    <submittedName>
        <fullName evidence="1">Uncharacterized protein</fullName>
    </submittedName>
</protein>
<dbReference type="EMBL" id="MT143270">
    <property type="protein sequence ID" value="QJA94898.1"/>
    <property type="molecule type" value="Genomic_DNA"/>
</dbReference>